<dbReference type="SUPFAM" id="SSF51306">
    <property type="entry name" value="LexA/Signal peptidase"/>
    <property type="match status" value="1"/>
</dbReference>
<dbReference type="InterPro" id="IPR015927">
    <property type="entry name" value="Peptidase_S24_S26A/B/C"/>
</dbReference>
<proteinExistence type="predicted"/>
<reference evidence="5" key="1">
    <citation type="submission" date="2016-07" db="EMBL/GenBank/DDBJ databases">
        <title>New class B carbapenemase carried by novel plasmid in Pseudomonas putida enviromental strain in eastern Amazonia.</title>
        <authorList>
            <person name="Souza C.O."/>
            <person name="Lima K.V."/>
            <person name="Brasiliense D.M."/>
            <person name="Perez-Chaparro P.J."/>
            <person name="Mamizuka E.M."/>
            <person name="Lima M.O."/>
            <person name="Lima L.N."/>
            <person name="McCulloch J.A."/>
        </authorList>
    </citation>
    <scope>NUCLEOTIDE SEQUENCE [LARGE SCALE GENOMIC DNA]</scope>
    <source>
        <strain evidence="5">IEC33019</strain>
    </source>
</reference>
<keyword evidence="1" id="KW-0805">Transcription regulation</keyword>
<keyword evidence="3" id="KW-0804">Transcription</keyword>
<evidence type="ECO:0000256" key="3">
    <source>
        <dbReference type="ARBA" id="ARBA00023163"/>
    </source>
</evidence>
<evidence type="ECO:0000256" key="2">
    <source>
        <dbReference type="ARBA" id="ARBA00023125"/>
    </source>
</evidence>
<accession>A0A1B2FD84</accession>
<dbReference type="PANTHER" id="PTHR40661:SF3">
    <property type="entry name" value="FELS-1 PROPHAGE TRANSCRIPTIONAL REGULATOR"/>
    <property type="match status" value="1"/>
</dbReference>
<dbReference type="Pfam" id="PF00717">
    <property type="entry name" value="Peptidase_S24"/>
    <property type="match status" value="1"/>
</dbReference>
<dbReference type="InterPro" id="IPR010982">
    <property type="entry name" value="Lambda_DNA-bd_dom_sf"/>
</dbReference>
<evidence type="ECO:0000259" key="4">
    <source>
        <dbReference type="Pfam" id="PF00717"/>
    </source>
</evidence>
<dbReference type="InterPro" id="IPR036286">
    <property type="entry name" value="LexA/Signal_pep-like_sf"/>
</dbReference>
<gene>
    <name evidence="5" type="primary">prtR_3</name>
    <name evidence="5" type="ORF">IEC33019_4672</name>
</gene>
<dbReference type="PANTHER" id="PTHR40661">
    <property type="match status" value="1"/>
</dbReference>
<name>A0A1B2FD84_PSEPU</name>
<dbReference type="Gene3D" id="1.10.260.40">
    <property type="entry name" value="lambda repressor-like DNA-binding domains"/>
    <property type="match status" value="1"/>
</dbReference>
<evidence type="ECO:0000313" key="5">
    <source>
        <dbReference type="EMBL" id="ANY90169.1"/>
    </source>
</evidence>
<dbReference type="GO" id="GO:0003677">
    <property type="term" value="F:DNA binding"/>
    <property type="evidence" value="ECO:0007669"/>
    <property type="project" value="UniProtKB-KW"/>
</dbReference>
<protein>
    <submittedName>
        <fullName evidence="5">HTH-type transcriptional regulator PrtR</fullName>
    </submittedName>
</protein>
<dbReference type="AlphaFoldDB" id="A0A1B2FD84"/>
<dbReference type="SUPFAM" id="SSF47413">
    <property type="entry name" value="lambda repressor-like DNA-binding domains"/>
    <property type="match status" value="1"/>
</dbReference>
<feature type="domain" description="Peptidase S24/S26A/S26B/S26C" evidence="4">
    <location>
        <begin position="142"/>
        <end position="214"/>
    </location>
</feature>
<dbReference type="CDD" id="cd00093">
    <property type="entry name" value="HTH_XRE"/>
    <property type="match status" value="1"/>
</dbReference>
<dbReference type="InterPro" id="IPR001387">
    <property type="entry name" value="Cro/C1-type_HTH"/>
</dbReference>
<dbReference type="EMBL" id="CP016634">
    <property type="protein sequence ID" value="ANY90169.1"/>
    <property type="molecule type" value="Genomic_DNA"/>
</dbReference>
<dbReference type="RefSeq" id="WP_070093945.1">
    <property type="nucleotide sequence ID" value="NZ_CP016634.1"/>
</dbReference>
<sequence>MNTSGDRLRALLQECHLTPSDFATHRGVTPQHVNNWFRRGVPLARLDDIAELFCVHRRWLRTGEGPKHVNPLASQYPSHLNMTQPANHEGSFTRLPVHVLRNGNLQPDEGKYLSFSEQMLQTLGVALEDAACIPMPMTGIASIIPTEATLVIDRSLTWVVDGETYVLAHNGRLRVHRLSRDRLDNLYLHGHEPTERYTPRQRQAQGMQILGWVFHWSCFSLRRPC</sequence>
<evidence type="ECO:0000256" key="1">
    <source>
        <dbReference type="ARBA" id="ARBA00023015"/>
    </source>
</evidence>
<keyword evidence="2" id="KW-0238">DNA-binding</keyword>
<organism evidence="5">
    <name type="scientific">Pseudomonas putida</name>
    <name type="common">Arthrobacter siderocapsulatus</name>
    <dbReference type="NCBI Taxonomy" id="303"/>
    <lineage>
        <taxon>Bacteria</taxon>
        <taxon>Pseudomonadati</taxon>
        <taxon>Pseudomonadota</taxon>
        <taxon>Gammaproteobacteria</taxon>
        <taxon>Pseudomonadales</taxon>
        <taxon>Pseudomonadaceae</taxon>
        <taxon>Pseudomonas</taxon>
    </lineage>
</organism>